<dbReference type="GO" id="GO:0015086">
    <property type="term" value="F:cadmium ion transmembrane transporter activity"/>
    <property type="evidence" value="ECO:0007669"/>
    <property type="project" value="TreeGrafter"/>
</dbReference>
<feature type="transmembrane region" description="Helical" evidence="6">
    <location>
        <begin position="157"/>
        <end position="176"/>
    </location>
</feature>
<evidence type="ECO:0000256" key="1">
    <source>
        <dbReference type="ARBA" id="ARBA00004141"/>
    </source>
</evidence>
<evidence type="ECO:0000256" key="2">
    <source>
        <dbReference type="ARBA" id="ARBA00022448"/>
    </source>
</evidence>
<keyword evidence="2" id="KW-0813">Transport</keyword>
<feature type="transmembrane region" description="Helical" evidence="6">
    <location>
        <begin position="181"/>
        <end position="201"/>
    </location>
</feature>
<dbReference type="AlphaFoldDB" id="A0A101XTF1"/>
<name>A0A101XTF1_9BACL</name>
<evidence type="ECO:0000313" key="8">
    <source>
        <dbReference type="Proteomes" id="UP000053557"/>
    </source>
</evidence>
<evidence type="ECO:0000256" key="3">
    <source>
        <dbReference type="ARBA" id="ARBA00022692"/>
    </source>
</evidence>
<feature type="transmembrane region" description="Helical" evidence="6">
    <location>
        <begin position="40"/>
        <end position="57"/>
    </location>
</feature>
<dbReference type="PANTHER" id="PTHR11706">
    <property type="entry name" value="SOLUTE CARRIER PROTEIN FAMILY 11 MEMBER"/>
    <property type="match status" value="1"/>
</dbReference>
<sequence>MEKGEHGLNNRTRSASAEQEIANDPVTLCESKTWTQRLRAWSMALWLLMGPGLLAMIGDNDAGGVVSYAVTGATFGLSFFIPLVLCLSIVTYTIQEMTVRLGAVTKQGFAKLVYIHFGKGFGRFQMVTLLILNLLTLMTEFIGMTAGLTLLGWPLTLADVVSFLLVVAIAIFTGYFTKERLALLVGALNIVFLIVAILTHPNGATLANALLHWSLPMRHASVLWFVIATVGNALAPWMIFFQGSAVIDKGVEIRHLKLARIDTALGSIIQVIIAAAIMICGAVLYRHVSSIASASPALLILSLAHVAGRFSAILFGFGLFNAGFLASITISLSSSWTIAETLGWARSLNDKLAAAPRFYAVYIGSLALAAGAILIPHLPLNFTAVLAQVAGGVLIAPTLIFLIRLTSSETVMGNYRNKAFGKIISWTIALVLIGLSFALLGQLLF</sequence>
<feature type="transmembrane region" description="Helical" evidence="6">
    <location>
        <begin position="69"/>
        <end position="92"/>
    </location>
</feature>
<feature type="transmembrane region" description="Helical" evidence="6">
    <location>
        <begin position="129"/>
        <end position="151"/>
    </location>
</feature>
<feature type="transmembrane region" description="Helical" evidence="6">
    <location>
        <begin position="358"/>
        <end position="375"/>
    </location>
</feature>
<dbReference type="GO" id="GO:0034755">
    <property type="term" value="P:iron ion transmembrane transport"/>
    <property type="evidence" value="ECO:0007669"/>
    <property type="project" value="TreeGrafter"/>
</dbReference>
<evidence type="ECO:0000256" key="6">
    <source>
        <dbReference type="SAM" id="Phobius"/>
    </source>
</evidence>
<evidence type="ECO:0000313" key="7">
    <source>
        <dbReference type="EMBL" id="KUO97139.1"/>
    </source>
</evidence>
<dbReference type="GO" id="GO:0005886">
    <property type="term" value="C:plasma membrane"/>
    <property type="evidence" value="ECO:0007669"/>
    <property type="project" value="TreeGrafter"/>
</dbReference>
<feature type="transmembrane region" description="Helical" evidence="6">
    <location>
        <begin position="382"/>
        <end position="403"/>
    </location>
</feature>
<dbReference type="EMBL" id="LPVJ01000006">
    <property type="protein sequence ID" value="KUO97139.1"/>
    <property type="molecule type" value="Genomic_DNA"/>
</dbReference>
<keyword evidence="5 6" id="KW-0472">Membrane</keyword>
<keyword evidence="8" id="KW-1185">Reference proteome</keyword>
<evidence type="ECO:0000256" key="5">
    <source>
        <dbReference type="ARBA" id="ARBA00023136"/>
    </source>
</evidence>
<evidence type="ECO:0000256" key="4">
    <source>
        <dbReference type="ARBA" id="ARBA00022989"/>
    </source>
</evidence>
<comment type="caution">
    <text evidence="7">The sequence shown here is derived from an EMBL/GenBank/DDBJ whole genome shotgun (WGS) entry which is preliminary data.</text>
</comment>
<feature type="transmembrane region" description="Helical" evidence="6">
    <location>
        <begin position="423"/>
        <end position="444"/>
    </location>
</feature>
<dbReference type="PANTHER" id="PTHR11706:SF33">
    <property type="entry name" value="NATURAL RESISTANCE-ASSOCIATED MACROPHAGE PROTEIN 2"/>
    <property type="match status" value="1"/>
</dbReference>
<proteinExistence type="predicted"/>
<organism evidence="7 8">
    <name type="scientific">Ferroacidibacillus organovorans</name>
    <dbReference type="NCBI Taxonomy" id="1765683"/>
    <lineage>
        <taxon>Bacteria</taxon>
        <taxon>Bacillati</taxon>
        <taxon>Bacillota</taxon>
        <taxon>Bacilli</taxon>
        <taxon>Bacillales</taxon>
        <taxon>Alicyclobacillaceae</taxon>
        <taxon>Ferroacidibacillus</taxon>
    </lineage>
</organism>
<feature type="transmembrane region" description="Helical" evidence="6">
    <location>
        <begin position="221"/>
        <end position="243"/>
    </location>
</feature>
<feature type="transmembrane region" description="Helical" evidence="6">
    <location>
        <begin position="264"/>
        <end position="285"/>
    </location>
</feature>
<dbReference type="OrthoDB" id="9787548at2"/>
<gene>
    <name evidence="7" type="ORF">ATW55_12590</name>
</gene>
<accession>A0A101XTF1</accession>
<dbReference type="GO" id="GO:0005384">
    <property type="term" value="F:manganese ion transmembrane transporter activity"/>
    <property type="evidence" value="ECO:0007669"/>
    <property type="project" value="TreeGrafter"/>
</dbReference>
<dbReference type="InterPro" id="IPR001046">
    <property type="entry name" value="NRAMP_fam"/>
</dbReference>
<evidence type="ECO:0008006" key="9">
    <source>
        <dbReference type="Google" id="ProtNLM"/>
    </source>
</evidence>
<dbReference type="Pfam" id="PF01566">
    <property type="entry name" value="Nramp"/>
    <property type="match status" value="1"/>
</dbReference>
<feature type="transmembrane region" description="Helical" evidence="6">
    <location>
        <begin position="314"/>
        <end position="338"/>
    </location>
</feature>
<keyword evidence="4 6" id="KW-1133">Transmembrane helix</keyword>
<dbReference type="Proteomes" id="UP000053557">
    <property type="component" value="Unassembled WGS sequence"/>
</dbReference>
<protein>
    <recommendedName>
        <fullName evidence="9">Divalent metal cation transporter</fullName>
    </recommendedName>
</protein>
<reference evidence="7 8" key="1">
    <citation type="submission" date="2015-12" db="EMBL/GenBank/DDBJ databases">
        <title>Draft genome sequence of Acidibacillus ferrooxidans ITV001, isolated from a chalcopyrite acid mine drainage site in Brazil.</title>
        <authorList>
            <person name="Dall'Agnol H."/>
            <person name="Nancucheo I."/>
            <person name="Johnson B."/>
            <person name="Oliveira R."/>
            <person name="Leite L."/>
            <person name="Pylro V."/>
            <person name="Nunes G.L."/>
            <person name="Tzotzos G."/>
            <person name="Fernandes G.R."/>
            <person name="Dutra J."/>
            <person name="Orellana S.C."/>
            <person name="Oliveira G."/>
        </authorList>
    </citation>
    <scope>NUCLEOTIDE SEQUENCE [LARGE SCALE GENOMIC DNA]</scope>
    <source>
        <strain evidence="8">ITV01</strain>
    </source>
</reference>
<comment type="subcellular location">
    <subcellularLocation>
        <location evidence="1">Membrane</location>
        <topology evidence="1">Multi-pass membrane protein</topology>
    </subcellularLocation>
</comment>
<keyword evidence="3 6" id="KW-0812">Transmembrane</keyword>